<gene>
    <name evidence="3" type="primary">nikA_1</name>
    <name evidence="3" type="ORF">IMCC3135_28430</name>
</gene>
<dbReference type="InterPro" id="IPR039424">
    <property type="entry name" value="SBP_5"/>
</dbReference>
<feature type="signal peptide" evidence="1">
    <location>
        <begin position="1"/>
        <end position="20"/>
    </location>
</feature>
<dbReference type="Gene3D" id="3.40.190.10">
    <property type="entry name" value="Periplasmic binding protein-like II"/>
    <property type="match status" value="1"/>
</dbReference>
<accession>A0A2Z2P0S0</accession>
<dbReference type="PIRSF" id="PIRSF002741">
    <property type="entry name" value="MppA"/>
    <property type="match status" value="1"/>
</dbReference>
<dbReference type="EMBL" id="CP018632">
    <property type="protein sequence ID" value="ASJ75738.1"/>
    <property type="molecule type" value="Genomic_DNA"/>
</dbReference>
<proteinExistence type="predicted"/>
<dbReference type="PANTHER" id="PTHR30290">
    <property type="entry name" value="PERIPLASMIC BINDING COMPONENT OF ABC TRANSPORTER"/>
    <property type="match status" value="1"/>
</dbReference>
<feature type="domain" description="Solute-binding protein family 5" evidence="2">
    <location>
        <begin position="65"/>
        <end position="416"/>
    </location>
</feature>
<dbReference type="GO" id="GO:1904680">
    <property type="term" value="F:peptide transmembrane transporter activity"/>
    <property type="evidence" value="ECO:0007669"/>
    <property type="project" value="TreeGrafter"/>
</dbReference>
<dbReference type="GO" id="GO:0015833">
    <property type="term" value="P:peptide transport"/>
    <property type="evidence" value="ECO:0007669"/>
    <property type="project" value="TreeGrafter"/>
</dbReference>
<dbReference type="KEGG" id="gai:IMCC3135_28430"/>
<evidence type="ECO:0000313" key="4">
    <source>
        <dbReference type="Proteomes" id="UP000250079"/>
    </source>
</evidence>
<dbReference type="GO" id="GO:0030288">
    <property type="term" value="C:outer membrane-bounded periplasmic space"/>
    <property type="evidence" value="ECO:0007669"/>
    <property type="project" value="UniProtKB-ARBA"/>
</dbReference>
<dbReference type="GO" id="GO:0043190">
    <property type="term" value="C:ATP-binding cassette (ABC) transporter complex"/>
    <property type="evidence" value="ECO:0007669"/>
    <property type="project" value="InterPro"/>
</dbReference>
<sequence length="505" mass="54027">MFPKLLIALAIGITTTTLHAADARTDIRIATPWEISGSDPATDGFIFLRMGVMETLVSTDANGTLQPGLALSWQAAEDGLSWRFTLRKATFHDGSVLSSGDVAEALTRAADNPGPLNDAPISQISADGDDVIVTLDSPYGILPAVLTHSSTVIPASTSADETGESLNLIGTGPFKVDSLSVPQSMTTSRYEDYWGEPAKLSGASYLAVKRAETRALMAESGDADMVHTLDPSGYRRLGDVDSVQVQSVAIPRVMLLKMNAAHPLLDTPTARRALSLAIDREGIAAGIMRAPESAATQLFPPALQQWYDKTLPALQYSPEKASEMLASLGWTPGEDGILVREGERFSLTLRTFPDRPELPLVGAALQDQWRQIGIELEVSVSNFSEIPAGHQDGTLAVALYARNYASTVDPTGAVQSDFGVGGGDWGAMNWQAPEVAEAVSTIAASAESKERHELIRQVITQIHEDLPVAPVVWYQHTVATAKGLQGVVVDPLERTYGLQALSWSE</sequence>
<evidence type="ECO:0000313" key="3">
    <source>
        <dbReference type="EMBL" id="ASJ75738.1"/>
    </source>
</evidence>
<reference evidence="3 4" key="1">
    <citation type="submission" date="2016-12" db="EMBL/GenBank/DDBJ databases">
        <authorList>
            <person name="Song W.-J."/>
            <person name="Kurnit D.M."/>
        </authorList>
    </citation>
    <scope>NUCLEOTIDE SEQUENCE [LARGE SCALE GENOMIC DNA]</scope>
    <source>
        <strain evidence="3 4">IMCC3135</strain>
    </source>
</reference>
<dbReference type="RefSeq" id="WP_205737756.1">
    <property type="nucleotide sequence ID" value="NZ_CP018632.1"/>
</dbReference>
<keyword evidence="4" id="KW-1185">Reference proteome</keyword>
<dbReference type="Gene3D" id="3.10.105.10">
    <property type="entry name" value="Dipeptide-binding Protein, Domain 3"/>
    <property type="match status" value="1"/>
</dbReference>
<name>A0A2Z2P0S0_9GAMM</name>
<dbReference type="SUPFAM" id="SSF53850">
    <property type="entry name" value="Periplasmic binding protein-like II"/>
    <property type="match status" value="1"/>
</dbReference>
<dbReference type="AlphaFoldDB" id="A0A2Z2P0S0"/>
<organism evidence="3 4">
    <name type="scientific">Granulosicoccus antarcticus IMCC3135</name>
    <dbReference type="NCBI Taxonomy" id="1192854"/>
    <lineage>
        <taxon>Bacteria</taxon>
        <taxon>Pseudomonadati</taxon>
        <taxon>Pseudomonadota</taxon>
        <taxon>Gammaproteobacteria</taxon>
        <taxon>Chromatiales</taxon>
        <taxon>Granulosicoccaceae</taxon>
        <taxon>Granulosicoccus</taxon>
    </lineage>
</organism>
<keyword evidence="1" id="KW-0732">Signal</keyword>
<dbReference type="PANTHER" id="PTHR30290:SF83">
    <property type="entry name" value="ABC TRANSPORTER SUBSTRATE-BINDING PROTEIN"/>
    <property type="match status" value="1"/>
</dbReference>
<dbReference type="InterPro" id="IPR030678">
    <property type="entry name" value="Peptide/Ni-bd"/>
</dbReference>
<dbReference type="Pfam" id="PF00496">
    <property type="entry name" value="SBP_bac_5"/>
    <property type="match status" value="1"/>
</dbReference>
<dbReference type="CDD" id="cd08490">
    <property type="entry name" value="PBP2_NikA_DppA_OppA_like_3"/>
    <property type="match status" value="1"/>
</dbReference>
<evidence type="ECO:0000256" key="1">
    <source>
        <dbReference type="SAM" id="SignalP"/>
    </source>
</evidence>
<dbReference type="Proteomes" id="UP000250079">
    <property type="component" value="Chromosome"/>
</dbReference>
<evidence type="ECO:0000259" key="2">
    <source>
        <dbReference type="Pfam" id="PF00496"/>
    </source>
</evidence>
<protein>
    <submittedName>
        <fullName evidence="3">Nickel-binding periplasmic protein</fullName>
    </submittedName>
</protein>
<feature type="chain" id="PRO_5016376568" evidence="1">
    <location>
        <begin position="21"/>
        <end position="505"/>
    </location>
</feature>
<dbReference type="InterPro" id="IPR000914">
    <property type="entry name" value="SBP_5_dom"/>
</dbReference>